<feature type="domain" description="GHMP kinase N-terminal" evidence="21">
    <location>
        <begin position="127"/>
        <end position="217"/>
    </location>
</feature>
<dbReference type="Pfam" id="PF08544">
    <property type="entry name" value="GHMP_kinases_C"/>
    <property type="match status" value="1"/>
</dbReference>
<keyword evidence="15 20" id="KW-1207">Sterol metabolism</keyword>
<evidence type="ECO:0000256" key="20">
    <source>
        <dbReference type="RuleBase" id="RU363087"/>
    </source>
</evidence>
<dbReference type="FunFam" id="3.30.70.890:FF:000003">
    <property type="entry name" value="Mevalonate kinase"/>
    <property type="match status" value="1"/>
</dbReference>
<keyword evidence="16 20" id="KW-0753">Steroid metabolism</keyword>
<dbReference type="Gene3D" id="3.30.230.10">
    <property type="match status" value="1"/>
</dbReference>
<evidence type="ECO:0000256" key="2">
    <source>
        <dbReference type="ARBA" id="ARBA00006495"/>
    </source>
</evidence>
<evidence type="ECO:0000313" key="23">
    <source>
        <dbReference type="EMBL" id="EMG49580.1"/>
    </source>
</evidence>
<keyword evidence="12 20" id="KW-0752">Steroid biosynthesis</keyword>
<sequence length="433" mass="47214">MSLSPFVVSAPGKVIIFGEHSAVYGKPAIAAALSLRCFLLVSPSVDTDTIRLEFPDIKLDHSWKISDIPWDEIKPYLKYDKNNKPQIPTELVPEIVDKLSGLLTNFDNKMHYYACFCFLYLFTNLCDSKTPGTTFIVRSTLPIGAGLGSSASTSVCLATALSLLGNWISKPTLVASDRMLSKDIPDLEFVDRWSLIGEKCFHGNPSGIDNAVATFGGAVMFQRTSAPEQPSIRTNMRNFPAIKLLLTNTKVPKSTADLVAGVGRLNAQFNSISTSVLTAMESLSHEAYQVMIRPLFGEEERTTLRQLVNINHGLLVALGVSHPALETVKIIGDKHKIGATKLTGAGGGGCAITLVNDDAEESAIHQAISEFEKEGYESFETSLGGKGVGVLFHEDFSGRSDDTFAQKSFCNHADRDAIENALGMDNIKEWKFW</sequence>
<keyword evidence="5 20" id="KW-0444">Lipid biosynthesis</keyword>
<reference evidence="23 24" key="1">
    <citation type="submission" date="2013-02" db="EMBL/GenBank/DDBJ databases">
        <title>Genome sequence of Candida maltosa Xu316, a potential industrial strain for xylitol and ethanol production.</title>
        <authorList>
            <person name="Yu J."/>
            <person name="Wang Q."/>
            <person name="Geng X."/>
            <person name="Bao W."/>
            <person name="He P."/>
            <person name="Cai J."/>
        </authorList>
    </citation>
    <scope>NUCLEOTIDE SEQUENCE [LARGE SCALE GENOMIC DNA]</scope>
    <source>
        <strain evidence="24">Xu316</strain>
    </source>
</reference>
<dbReference type="EMBL" id="AOGT01000592">
    <property type="protein sequence ID" value="EMG49580.1"/>
    <property type="molecule type" value="Genomic_DNA"/>
</dbReference>
<evidence type="ECO:0000256" key="14">
    <source>
        <dbReference type="ARBA" id="ARBA00023098"/>
    </source>
</evidence>
<evidence type="ECO:0000256" key="3">
    <source>
        <dbReference type="ARBA" id="ARBA00012103"/>
    </source>
</evidence>
<keyword evidence="4 20" id="KW-0963">Cytoplasm</keyword>
<dbReference type="SUPFAM" id="SSF55060">
    <property type="entry name" value="GHMP Kinase, C-terminal domain"/>
    <property type="match status" value="1"/>
</dbReference>
<feature type="domain" description="GHMP kinase C-terminal" evidence="22">
    <location>
        <begin position="298"/>
        <end position="371"/>
    </location>
</feature>
<keyword evidence="8 20" id="KW-0547">Nucleotide-binding</keyword>
<evidence type="ECO:0000256" key="8">
    <source>
        <dbReference type="ARBA" id="ARBA00022741"/>
    </source>
</evidence>
<dbReference type="FunFam" id="3.30.230.10:FF:000027">
    <property type="entry name" value="Mevalonate kinase"/>
    <property type="match status" value="1"/>
</dbReference>
<dbReference type="Gene3D" id="3.30.70.890">
    <property type="entry name" value="GHMP kinase, C-terminal domain"/>
    <property type="match status" value="1"/>
</dbReference>
<evidence type="ECO:0000256" key="1">
    <source>
        <dbReference type="ARBA" id="ARBA00004496"/>
    </source>
</evidence>
<dbReference type="InterPro" id="IPR014721">
    <property type="entry name" value="Ribsml_uS5_D2-typ_fold_subgr"/>
</dbReference>
<evidence type="ECO:0000256" key="19">
    <source>
        <dbReference type="ARBA" id="ARBA00073318"/>
    </source>
</evidence>
<keyword evidence="7" id="KW-0479">Metal-binding</keyword>
<keyword evidence="6 20" id="KW-0808">Transferase</keyword>
<dbReference type="PANTHER" id="PTHR43290">
    <property type="entry name" value="MEVALONATE KINASE"/>
    <property type="match status" value="1"/>
</dbReference>
<evidence type="ECO:0000256" key="12">
    <source>
        <dbReference type="ARBA" id="ARBA00022955"/>
    </source>
</evidence>
<keyword evidence="14 20" id="KW-0443">Lipid metabolism</keyword>
<dbReference type="NCBIfam" id="TIGR00549">
    <property type="entry name" value="mevalon_kin"/>
    <property type="match status" value="1"/>
</dbReference>
<dbReference type="OrthoDB" id="1652964at2759"/>
<evidence type="ECO:0000256" key="18">
    <source>
        <dbReference type="ARBA" id="ARBA00029438"/>
    </source>
</evidence>
<keyword evidence="11" id="KW-0460">Magnesium</keyword>
<comment type="subcellular location">
    <subcellularLocation>
        <location evidence="1 20">Cytoplasm</location>
    </subcellularLocation>
</comment>
<comment type="function">
    <text evidence="20">Mevalonate kinase; part of the second module of ergosterol biosynthesis pathway that includes the middle steps of the pathway. The second module is carried out in the vacuole and involves the formation of farnesyl diphosphate, which is also an important intermediate in the biosynthesis of ubiquinone, dolichol, heme and prenylated proteins.</text>
</comment>
<keyword evidence="9 20" id="KW-0418">Kinase</keyword>
<dbReference type="Proteomes" id="UP000011777">
    <property type="component" value="Unassembled WGS sequence"/>
</dbReference>
<keyword evidence="24" id="KW-1185">Reference proteome</keyword>
<dbReference type="HOGENOM" id="CLU_017814_0_1_1"/>
<dbReference type="InterPro" id="IPR036554">
    <property type="entry name" value="GHMP_kinase_C_sf"/>
</dbReference>
<comment type="catalytic activity">
    <reaction evidence="17">
        <text>(R)-mevalonate + ATP = (R)-5-phosphomevalonate + ADP + H(+)</text>
        <dbReference type="Rhea" id="RHEA:17065"/>
        <dbReference type="ChEBI" id="CHEBI:15378"/>
        <dbReference type="ChEBI" id="CHEBI:30616"/>
        <dbReference type="ChEBI" id="CHEBI:36464"/>
        <dbReference type="ChEBI" id="CHEBI:58146"/>
        <dbReference type="ChEBI" id="CHEBI:456216"/>
        <dbReference type="EC" id="2.7.1.36"/>
    </reaction>
    <physiologicalReaction direction="left-to-right" evidence="17">
        <dbReference type="Rhea" id="RHEA:17066"/>
    </physiologicalReaction>
</comment>
<dbReference type="InterPro" id="IPR013750">
    <property type="entry name" value="GHMP_kinase_C_dom"/>
</dbReference>
<dbReference type="GO" id="GO:0046872">
    <property type="term" value="F:metal ion binding"/>
    <property type="evidence" value="ECO:0007669"/>
    <property type="project" value="UniProtKB-KW"/>
</dbReference>
<keyword evidence="10 20" id="KW-0067">ATP-binding</keyword>
<dbReference type="STRING" id="1245528.M3K2U6"/>
<evidence type="ECO:0000256" key="6">
    <source>
        <dbReference type="ARBA" id="ARBA00022679"/>
    </source>
</evidence>
<evidence type="ECO:0000256" key="7">
    <source>
        <dbReference type="ARBA" id="ARBA00022723"/>
    </source>
</evidence>
<evidence type="ECO:0000259" key="22">
    <source>
        <dbReference type="Pfam" id="PF08544"/>
    </source>
</evidence>
<accession>M3K2U6</accession>
<dbReference type="PANTHER" id="PTHR43290:SF2">
    <property type="entry name" value="MEVALONATE KINASE"/>
    <property type="match status" value="1"/>
</dbReference>
<evidence type="ECO:0000256" key="13">
    <source>
        <dbReference type="ARBA" id="ARBA00023011"/>
    </source>
</evidence>
<evidence type="ECO:0000313" key="24">
    <source>
        <dbReference type="Proteomes" id="UP000011777"/>
    </source>
</evidence>
<evidence type="ECO:0000256" key="4">
    <source>
        <dbReference type="ARBA" id="ARBA00022490"/>
    </source>
</evidence>
<dbReference type="InterPro" id="IPR006203">
    <property type="entry name" value="GHMP_knse_ATP-bd_CS"/>
</dbReference>
<evidence type="ECO:0000256" key="17">
    <source>
        <dbReference type="ARBA" id="ARBA00029310"/>
    </source>
</evidence>
<evidence type="ECO:0000256" key="5">
    <source>
        <dbReference type="ARBA" id="ARBA00022516"/>
    </source>
</evidence>
<keyword evidence="13 20" id="KW-0756">Sterol biosynthesis</keyword>
<dbReference type="GO" id="GO:0004496">
    <property type="term" value="F:mevalonate kinase activity"/>
    <property type="evidence" value="ECO:0007669"/>
    <property type="project" value="UniProtKB-EC"/>
</dbReference>
<dbReference type="InterPro" id="IPR020568">
    <property type="entry name" value="Ribosomal_Su5_D2-typ_SF"/>
</dbReference>
<dbReference type="AlphaFoldDB" id="M3K2U6"/>
<dbReference type="InterPro" id="IPR006205">
    <property type="entry name" value="Mev_gal_kin"/>
</dbReference>
<evidence type="ECO:0000256" key="15">
    <source>
        <dbReference type="ARBA" id="ARBA00023166"/>
    </source>
</evidence>
<evidence type="ECO:0000256" key="16">
    <source>
        <dbReference type="ARBA" id="ARBA00023221"/>
    </source>
</evidence>
<dbReference type="InterPro" id="IPR006204">
    <property type="entry name" value="GHMP_kinase_N_dom"/>
</dbReference>
<organism evidence="23 24">
    <name type="scientific">Candida maltosa (strain Xu316)</name>
    <name type="common">Yeast</name>
    <dbReference type="NCBI Taxonomy" id="1245528"/>
    <lineage>
        <taxon>Eukaryota</taxon>
        <taxon>Fungi</taxon>
        <taxon>Dikarya</taxon>
        <taxon>Ascomycota</taxon>
        <taxon>Saccharomycotina</taxon>
        <taxon>Pichiomycetes</taxon>
        <taxon>Debaryomycetaceae</taxon>
        <taxon>Candida/Lodderomyces clade</taxon>
        <taxon>Candida</taxon>
    </lineage>
</organism>
<dbReference type="GO" id="GO:0019287">
    <property type="term" value="P:isopentenyl diphosphate biosynthetic process, mevalonate pathway"/>
    <property type="evidence" value="ECO:0007669"/>
    <property type="project" value="UniProtKB-UniPathway"/>
</dbReference>
<name>M3K2U6_CANMX</name>
<comment type="pathway">
    <text evidence="18 20">Isoprenoid biosynthesis; isopentenyl diphosphate biosynthesis via mevalonate pathway; isopentenyl diphosphate from (R)-mevalonate: step 1/3.</text>
</comment>
<protein>
    <recommendedName>
        <fullName evidence="19 20">Mevalonate kinase</fullName>
        <shortName evidence="20">MK</shortName>
        <ecNumber evidence="3 20">2.7.1.36</ecNumber>
    </recommendedName>
</protein>
<evidence type="ECO:0000256" key="11">
    <source>
        <dbReference type="ARBA" id="ARBA00022842"/>
    </source>
</evidence>
<evidence type="ECO:0000256" key="9">
    <source>
        <dbReference type="ARBA" id="ARBA00022777"/>
    </source>
</evidence>
<proteinExistence type="inferred from homology"/>
<dbReference type="PRINTS" id="PR00959">
    <property type="entry name" value="MEVGALKINASE"/>
</dbReference>
<dbReference type="GO" id="GO:0006696">
    <property type="term" value="P:ergosterol biosynthetic process"/>
    <property type="evidence" value="ECO:0007669"/>
    <property type="project" value="TreeGrafter"/>
</dbReference>
<dbReference type="SUPFAM" id="SSF54211">
    <property type="entry name" value="Ribosomal protein S5 domain 2-like"/>
    <property type="match status" value="1"/>
</dbReference>
<dbReference type="OMA" id="LMDFNHG"/>
<gene>
    <name evidence="23" type="ORF">G210_5625</name>
</gene>
<evidence type="ECO:0000259" key="21">
    <source>
        <dbReference type="Pfam" id="PF00288"/>
    </source>
</evidence>
<dbReference type="EC" id="2.7.1.36" evidence="3 20"/>
<dbReference type="eggNOG" id="KOG1511">
    <property type="taxonomic scope" value="Eukaryota"/>
</dbReference>
<dbReference type="PROSITE" id="PS00627">
    <property type="entry name" value="GHMP_KINASES_ATP"/>
    <property type="match status" value="1"/>
</dbReference>
<dbReference type="GO" id="GO:0005524">
    <property type="term" value="F:ATP binding"/>
    <property type="evidence" value="ECO:0007669"/>
    <property type="project" value="UniProtKB-KW"/>
</dbReference>
<feature type="non-terminal residue" evidence="23">
    <location>
        <position position="1"/>
    </location>
</feature>
<comment type="similarity">
    <text evidence="2 20">Belongs to the GHMP kinase family. Mevalonate kinase subfamily.</text>
</comment>
<dbReference type="Pfam" id="PF00288">
    <property type="entry name" value="GHMP_kinases_N"/>
    <property type="match status" value="1"/>
</dbReference>
<evidence type="ECO:0000256" key="10">
    <source>
        <dbReference type="ARBA" id="ARBA00022840"/>
    </source>
</evidence>
<dbReference type="UniPathway" id="UPA00057">
    <property type="reaction ID" value="UER00098"/>
</dbReference>
<comment type="caution">
    <text evidence="23">The sequence shown here is derived from an EMBL/GenBank/DDBJ whole genome shotgun (WGS) entry which is preliminary data.</text>
</comment>
<dbReference type="GO" id="GO:0005829">
    <property type="term" value="C:cytosol"/>
    <property type="evidence" value="ECO:0007669"/>
    <property type="project" value="TreeGrafter"/>
</dbReference>